<feature type="compositionally biased region" description="Low complexity" evidence="1">
    <location>
        <begin position="21"/>
        <end position="51"/>
    </location>
</feature>
<proteinExistence type="predicted"/>
<reference evidence="2" key="2">
    <citation type="submission" date="2015-06" db="UniProtKB">
        <authorList>
            <consortium name="EnsemblMetazoa"/>
        </authorList>
    </citation>
    <scope>IDENTIFICATION</scope>
</reference>
<protein>
    <submittedName>
        <fullName evidence="2">Uncharacterized protein</fullName>
    </submittedName>
</protein>
<dbReference type="EnsemblMetazoa" id="MESCA004271-RA">
    <property type="protein sequence ID" value="MESCA004271-PA"/>
    <property type="gene ID" value="MESCA004271"/>
</dbReference>
<evidence type="ECO:0000256" key="1">
    <source>
        <dbReference type="SAM" id="MobiDB-lite"/>
    </source>
</evidence>
<evidence type="ECO:0000313" key="2">
    <source>
        <dbReference type="EnsemblMetazoa" id="MESCA004271-PA"/>
    </source>
</evidence>
<dbReference type="Proteomes" id="UP000015102">
    <property type="component" value="Unassembled WGS sequence"/>
</dbReference>
<dbReference type="STRING" id="36166.T1GL77"/>
<sequence>SASSPRRVAVPVLVKDGKPCSSSSNSASQQQVGGTSNGSSGSGGSVSSVNTLITGDAPHTHSPDTSSALLSYNGAVTGHNSQMLQQPCNNSLMSNSLAMAYRNQNNFMGNSHQQQCGGYLPLQGRAW</sequence>
<name>T1GL77_MEGSC</name>
<keyword evidence="3" id="KW-1185">Reference proteome</keyword>
<feature type="region of interest" description="Disordered" evidence="1">
    <location>
        <begin position="1"/>
        <end position="68"/>
    </location>
</feature>
<accession>T1GL77</accession>
<dbReference type="OMA" id="QCSAYLP"/>
<organism evidence="2 3">
    <name type="scientific">Megaselia scalaris</name>
    <name type="common">Humpbacked fly</name>
    <name type="synonym">Phora scalaris</name>
    <dbReference type="NCBI Taxonomy" id="36166"/>
    <lineage>
        <taxon>Eukaryota</taxon>
        <taxon>Metazoa</taxon>
        <taxon>Ecdysozoa</taxon>
        <taxon>Arthropoda</taxon>
        <taxon>Hexapoda</taxon>
        <taxon>Insecta</taxon>
        <taxon>Pterygota</taxon>
        <taxon>Neoptera</taxon>
        <taxon>Endopterygota</taxon>
        <taxon>Diptera</taxon>
        <taxon>Brachycera</taxon>
        <taxon>Muscomorpha</taxon>
        <taxon>Platypezoidea</taxon>
        <taxon>Phoridae</taxon>
        <taxon>Megaseliini</taxon>
        <taxon>Megaselia</taxon>
    </lineage>
</organism>
<dbReference type="AlphaFoldDB" id="T1GL77"/>
<reference evidence="3" key="1">
    <citation type="submission" date="2013-02" db="EMBL/GenBank/DDBJ databases">
        <authorList>
            <person name="Hughes D."/>
        </authorList>
    </citation>
    <scope>NUCLEOTIDE SEQUENCE</scope>
    <source>
        <strain>Durham</strain>
        <strain evidence="3">NC isolate 2 -- Noor lab</strain>
    </source>
</reference>
<dbReference type="HOGENOM" id="CLU_1984335_0_0_1"/>
<evidence type="ECO:0000313" key="3">
    <source>
        <dbReference type="Proteomes" id="UP000015102"/>
    </source>
</evidence>
<dbReference type="EMBL" id="CAQQ02134759">
    <property type="status" value="NOT_ANNOTATED_CDS"/>
    <property type="molecule type" value="Genomic_DNA"/>
</dbReference>